<dbReference type="PANTHER" id="PTHR34823">
    <property type="entry name" value="GLCNAC-BINDING PROTEIN A"/>
    <property type="match status" value="1"/>
</dbReference>
<keyword evidence="5" id="KW-1185">Reference proteome</keyword>
<dbReference type="SUPFAM" id="SSF81296">
    <property type="entry name" value="E set domains"/>
    <property type="match status" value="1"/>
</dbReference>
<feature type="signal peptide" evidence="2">
    <location>
        <begin position="1"/>
        <end position="30"/>
    </location>
</feature>
<feature type="chain" id="PRO_5040773358" description="Chitin-binding type-4 domain-containing protein" evidence="2">
    <location>
        <begin position="31"/>
        <end position="237"/>
    </location>
</feature>
<gene>
    <name evidence="4" type="ORF">SCOCK_80070</name>
</gene>
<evidence type="ECO:0000256" key="2">
    <source>
        <dbReference type="SAM" id="SignalP"/>
    </source>
</evidence>
<dbReference type="CDD" id="cd21177">
    <property type="entry name" value="LPMO_AA10"/>
    <property type="match status" value="1"/>
</dbReference>
<dbReference type="InterPro" id="IPR051024">
    <property type="entry name" value="GlcNAc_Chitin_IntDeg"/>
</dbReference>
<evidence type="ECO:0000313" key="5">
    <source>
        <dbReference type="Proteomes" id="UP001152519"/>
    </source>
</evidence>
<proteinExistence type="predicted"/>
<dbReference type="InterPro" id="IPR004302">
    <property type="entry name" value="Cellulose/chitin-bd_N"/>
</dbReference>
<dbReference type="PANTHER" id="PTHR34823:SF1">
    <property type="entry name" value="CHITIN-BINDING TYPE-4 DOMAIN-CONTAINING PROTEIN"/>
    <property type="match status" value="1"/>
</dbReference>
<feature type="domain" description="Chitin-binding type-4" evidence="3">
    <location>
        <begin position="37"/>
        <end position="234"/>
    </location>
</feature>
<keyword evidence="1 2" id="KW-0732">Signal</keyword>
<name>A0A9W4E4B9_9ACTN</name>
<evidence type="ECO:0000313" key="4">
    <source>
        <dbReference type="EMBL" id="CAG6398915.1"/>
    </source>
</evidence>
<dbReference type="InterPro" id="IPR014756">
    <property type="entry name" value="Ig_E-set"/>
</dbReference>
<accession>A0A9W4E4B9</accession>
<dbReference type="EMBL" id="CAJSLV010000114">
    <property type="protein sequence ID" value="CAG6398915.1"/>
    <property type="molecule type" value="Genomic_DNA"/>
</dbReference>
<comment type="caution">
    <text evidence="4">The sequence shown here is derived from an EMBL/GenBank/DDBJ whole genome shotgun (WGS) entry which is preliminary data.</text>
</comment>
<dbReference type="Gene3D" id="2.70.50.50">
    <property type="entry name" value="chitin-binding protein cbp21"/>
    <property type="match status" value="1"/>
</dbReference>
<evidence type="ECO:0000259" key="3">
    <source>
        <dbReference type="Pfam" id="PF03067"/>
    </source>
</evidence>
<dbReference type="Proteomes" id="UP001152519">
    <property type="component" value="Unassembled WGS sequence"/>
</dbReference>
<organism evidence="4 5">
    <name type="scientific">Actinacidiphila cocklensis</name>
    <dbReference type="NCBI Taxonomy" id="887465"/>
    <lineage>
        <taxon>Bacteria</taxon>
        <taxon>Bacillati</taxon>
        <taxon>Actinomycetota</taxon>
        <taxon>Actinomycetes</taxon>
        <taxon>Kitasatosporales</taxon>
        <taxon>Streptomycetaceae</taxon>
        <taxon>Actinacidiphila</taxon>
    </lineage>
</organism>
<evidence type="ECO:0000256" key="1">
    <source>
        <dbReference type="ARBA" id="ARBA00022729"/>
    </source>
</evidence>
<dbReference type="AlphaFoldDB" id="A0A9W4E4B9"/>
<dbReference type="RefSeq" id="WP_251500922.1">
    <property type="nucleotide sequence ID" value="NZ_CAJSLV010000114.1"/>
</dbReference>
<protein>
    <recommendedName>
        <fullName evidence="3">Chitin-binding type-4 domain-containing protein</fullName>
    </recommendedName>
</protein>
<sequence>MNKRTKSWGLVALGMVAAAVAVPATVPAAAAPVVPQHGAMTYPVARARACKDLGVTDWPGGESPNAACNAAYEAGGGWESGAYPFNNWMEISPRPGFWDGEGGYSHIRQNVPDGELCSAGRESNRGLDLARGDWPTTELRSGAEDVFTFHATAAHGEYVLEIYATKDGYSPTQKLTWGDLDKTPFFITNGTAIDNGDYTFDVTLPDKHGKHLLYAVYSGNNAQGGESFNSCIDVNFT</sequence>
<dbReference type="Pfam" id="PF03067">
    <property type="entry name" value="LPMO_10"/>
    <property type="match status" value="1"/>
</dbReference>
<reference evidence="4" key="1">
    <citation type="submission" date="2021-05" db="EMBL/GenBank/DDBJ databases">
        <authorList>
            <person name="Arsene-Ploetze F."/>
        </authorList>
    </citation>
    <scope>NUCLEOTIDE SEQUENCE</scope>
    <source>
        <strain evidence="4">DSM 42138</strain>
    </source>
</reference>